<feature type="domain" description="CoA-binding" evidence="7">
    <location>
        <begin position="88"/>
        <end position="183"/>
    </location>
</feature>
<dbReference type="PATRIC" id="fig|1125725.3.peg.1270"/>
<comment type="subunit">
    <text evidence="6">Homodimer.</text>
</comment>
<keyword evidence="6" id="KW-0520">NAD</keyword>
<dbReference type="InterPro" id="IPR036390">
    <property type="entry name" value="WH_DNA-bd_sf"/>
</dbReference>
<dbReference type="OrthoDB" id="369876at2"/>
<dbReference type="PANTHER" id="PTHR35786">
    <property type="entry name" value="REDOX-SENSING TRANSCRIPTIONAL REPRESSOR REX"/>
    <property type="match status" value="1"/>
</dbReference>
<proteinExistence type="inferred from homology"/>
<keyword evidence="11" id="KW-1185">Reference proteome</keyword>
<evidence type="ECO:0000256" key="1">
    <source>
        <dbReference type="ARBA" id="ARBA00022490"/>
    </source>
</evidence>
<dbReference type="PANTHER" id="PTHR35786:SF1">
    <property type="entry name" value="REDOX-SENSING TRANSCRIPTIONAL REPRESSOR REX 1"/>
    <property type="match status" value="1"/>
</dbReference>
<dbReference type="SUPFAM" id="SSF46785">
    <property type="entry name" value="Winged helix' DNA-binding domain"/>
    <property type="match status" value="1"/>
</dbReference>
<dbReference type="GO" id="GO:0051775">
    <property type="term" value="P:response to redox state"/>
    <property type="evidence" value="ECO:0007669"/>
    <property type="project" value="InterPro"/>
</dbReference>
<evidence type="ECO:0000256" key="4">
    <source>
        <dbReference type="ARBA" id="ARBA00023125"/>
    </source>
</evidence>
<comment type="subcellular location">
    <subcellularLocation>
        <location evidence="6">Cytoplasm</location>
    </subcellularLocation>
</comment>
<evidence type="ECO:0000256" key="2">
    <source>
        <dbReference type="ARBA" id="ARBA00022491"/>
    </source>
</evidence>
<keyword evidence="1 6" id="KW-0963">Cytoplasm</keyword>
<dbReference type="HAMAP" id="MF_01131">
    <property type="entry name" value="Rex"/>
    <property type="match status" value="1"/>
</dbReference>
<dbReference type="Pfam" id="PF02629">
    <property type="entry name" value="CoA_binding"/>
    <property type="match status" value="1"/>
</dbReference>
<keyword evidence="2 6" id="KW-0678">Repressor</keyword>
<comment type="caution">
    <text evidence="8">The sequence shown here is derived from an EMBL/GenBank/DDBJ whole genome shotgun (WGS) entry which is preliminary data.</text>
</comment>
<dbReference type="Proteomes" id="UP000016646">
    <property type="component" value="Unassembled WGS sequence"/>
</dbReference>
<dbReference type="InterPro" id="IPR036291">
    <property type="entry name" value="NAD(P)-bd_dom_sf"/>
</dbReference>
<dbReference type="GO" id="GO:0045892">
    <property type="term" value="P:negative regulation of DNA-templated transcription"/>
    <property type="evidence" value="ECO:0007669"/>
    <property type="project" value="InterPro"/>
</dbReference>
<dbReference type="Gene3D" id="1.10.10.10">
    <property type="entry name" value="Winged helix-like DNA-binding domain superfamily/Winged helix DNA-binding domain"/>
    <property type="match status" value="1"/>
</dbReference>
<dbReference type="SUPFAM" id="SSF51735">
    <property type="entry name" value="NAD(P)-binding Rossmann-fold domains"/>
    <property type="match status" value="1"/>
</dbReference>
<evidence type="ECO:0000313" key="8">
    <source>
        <dbReference type="EMBL" id="ERF60682.1"/>
    </source>
</evidence>
<accession>U2L231</accession>
<dbReference type="STRING" id="1125725.HMPREF1325_2018"/>
<dbReference type="EMBL" id="AUZJ01000034">
    <property type="protein sequence ID" value="ERF60682.1"/>
    <property type="molecule type" value="Genomic_DNA"/>
</dbReference>
<dbReference type="InterPro" id="IPR003781">
    <property type="entry name" value="CoA-bd"/>
</dbReference>
<dbReference type="InterPro" id="IPR036388">
    <property type="entry name" value="WH-like_DNA-bd_sf"/>
</dbReference>
<sequence>MNEMLAAPQKRVSEPSKRRLVLLAELLSRTDKTRITSVELASLVHWSSALIRHDIASIGFCGGVSNGYDVRRLCDAILRFFEIAPASSEKKCCIVGLGRLGTALLDEAIFDGTGYKIVAGFDPNVNRTEILRSAFPLYPASRIEAVVASERIEYAILASKNEDAASLASRLVFCGIRGIVNYTDAVLGSTVSARVENASPVTLLRTLSARTSGAWRKVL</sequence>
<evidence type="ECO:0000313" key="11">
    <source>
        <dbReference type="Proteomes" id="UP000016646"/>
    </source>
</evidence>
<dbReference type="GO" id="GO:0003677">
    <property type="term" value="F:DNA binding"/>
    <property type="evidence" value="ECO:0007669"/>
    <property type="project" value="UniProtKB-UniRule"/>
</dbReference>
<dbReference type="AlphaFoldDB" id="U2L231"/>
<comment type="similarity">
    <text evidence="6">Belongs to the transcriptional regulatory Rex family.</text>
</comment>
<feature type="binding site" evidence="6">
    <location>
        <begin position="96"/>
        <end position="101"/>
    </location>
    <ligand>
        <name>NAD(+)</name>
        <dbReference type="ChEBI" id="CHEBI:57540"/>
    </ligand>
</feature>
<evidence type="ECO:0000256" key="3">
    <source>
        <dbReference type="ARBA" id="ARBA00023015"/>
    </source>
</evidence>
<dbReference type="GO" id="GO:0003700">
    <property type="term" value="F:DNA-binding transcription factor activity"/>
    <property type="evidence" value="ECO:0007669"/>
    <property type="project" value="UniProtKB-UniRule"/>
</dbReference>
<organism evidence="8 10">
    <name type="scientific">Treponema socranskii subsp. socranskii VPI DR56BR1116 = ATCC 35536</name>
    <dbReference type="NCBI Taxonomy" id="1125725"/>
    <lineage>
        <taxon>Bacteria</taxon>
        <taxon>Pseudomonadati</taxon>
        <taxon>Spirochaetota</taxon>
        <taxon>Spirochaetia</taxon>
        <taxon>Spirochaetales</taxon>
        <taxon>Treponemataceae</taxon>
        <taxon>Treponema</taxon>
    </lineage>
</organism>
<dbReference type="EMBL" id="AVQI01000012">
    <property type="protein sequence ID" value="ERK04797.1"/>
    <property type="molecule type" value="Genomic_DNA"/>
</dbReference>
<protein>
    <recommendedName>
        <fullName evidence="6">Redox-sensing transcriptional repressor Rex</fullName>
    </recommendedName>
</protein>
<keyword evidence="5 6" id="KW-0804">Transcription</keyword>
<dbReference type="Proteomes" id="UP000016412">
    <property type="component" value="Unassembled WGS sequence"/>
</dbReference>
<dbReference type="RefSeq" id="WP_021330270.1">
    <property type="nucleotide sequence ID" value="NZ_AUZJ01000034.1"/>
</dbReference>
<evidence type="ECO:0000313" key="10">
    <source>
        <dbReference type="Proteomes" id="UP000016412"/>
    </source>
</evidence>
<dbReference type="InterPro" id="IPR022876">
    <property type="entry name" value="Tscrpt_rep_Rex"/>
</dbReference>
<keyword evidence="3 6" id="KW-0805">Transcription regulation</keyword>
<gene>
    <name evidence="6" type="primary">rex</name>
    <name evidence="9" type="ORF">HMPREF0860_2244</name>
    <name evidence="8" type="ORF">HMPREF1325_2018</name>
</gene>
<keyword evidence="4 6" id="KW-0238">DNA-binding</keyword>
<evidence type="ECO:0000256" key="5">
    <source>
        <dbReference type="ARBA" id="ARBA00023163"/>
    </source>
</evidence>
<comment type="function">
    <text evidence="6">Modulates transcription in response to changes in cellular NADH/NAD(+) redox state.</text>
</comment>
<evidence type="ECO:0000256" key="6">
    <source>
        <dbReference type="HAMAP-Rule" id="MF_01131"/>
    </source>
</evidence>
<comment type="caution">
    <text evidence="6">Lacks conserved residue(s) required for the propagation of feature annotation.</text>
</comment>
<evidence type="ECO:0000313" key="9">
    <source>
        <dbReference type="EMBL" id="ERK04797.1"/>
    </source>
</evidence>
<dbReference type="Gene3D" id="3.40.50.720">
    <property type="entry name" value="NAD(P)-binding Rossmann-like Domain"/>
    <property type="match status" value="1"/>
</dbReference>
<dbReference type="GO" id="GO:0005737">
    <property type="term" value="C:cytoplasm"/>
    <property type="evidence" value="ECO:0007669"/>
    <property type="project" value="UniProtKB-SubCell"/>
</dbReference>
<reference evidence="10 11" key="1">
    <citation type="submission" date="2013-08" db="EMBL/GenBank/DDBJ databases">
        <authorList>
            <person name="Durkin A.S."/>
            <person name="Haft D.R."/>
            <person name="McCorrison J."/>
            <person name="Torralba M."/>
            <person name="Gillis M."/>
            <person name="Haft D.H."/>
            <person name="Methe B."/>
            <person name="Sutton G."/>
            <person name="Nelson K.E."/>
        </authorList>
    </citation>
    <scope>NUCLEOTIDE SEQUENCE [LARGE SCALE GENOMIC DNA]</scope>
    <source>
        <strain evidence="9 11">ATCC 35536</strain>
        <strain evidence="8 10">VPI DR56BR1116</strain>
    </source>
</reference>
<dbReference type="eggNOG" id="COG2344">
    <property type="taxonomic scope" value="Bacteria"/>
</dbReference>
<evidence type="ECO:0000259" key="7">
    <source>
        <dbReference type="Pfam" id="PF02629"/>
    </source>
</evidence>
<name>U2L231_TRESO</name>